<dbReference type="Pfam" id="PF00144">
    <property type="entry name" value="Beta-lactamase"/>
    <property type="match status" value="1"/>
</dbReference>
<keyword evidence="3" id="KW-0378">Hydrolase</keyword>
<dbReference type="PANTHER" id="PTHR46825:SF7">
    <property type="entry name" value="D-ALANYL-D-ALANINE CARBOXYPEPTIDASE"/>
    <property type="match status" value="1"/>
</dbReference>
<proteinExistence type="predicted"/>
<reference evidence="3 4" key="1">
    <citation type="submission" date="2019-03" db="EMBL/GenBank/DDBJ databases">
        <title>Genomic Encyclopedia of Type Strains, Phase IV (KMG-IV): sequencing the most valuable type-strain genomes for metagenomic binning, comparative biology and taxonomic classification.</title>
        <authorList>
            <person name="Goeker M."/>
        </authorList>
    </citation>
    <scope>NUCLEOTIDE SEQUENCE [LARGE SCALE GENOMIC DNA]</scope>
    <source>
        <strain evidence="3 4">DSM 45765</strain>
    </source>
</reference>
<evidence type="ECO:0000313" key="3">
    <source>
        <dbReference type="EMBL" id="TCP47216.1"/>
    </source>
</evidence>
<dbReference type="GO" id="GO:0004180">
    <property type="term" value="F:carboxypeptidase activity"/>
    <property type="evidence" value="ECO:0007669"/>
    <property type="project" value="UniProtKB-KW"/>
</dbReference>
<evidence type="ECO:0000256" key="1">
    <source>
        <dbReference type="SAM" id="SignalP"/>
    </source>
</evidence>
<dbReference type="PANTHER" id="PTHR46825">
    <property type="entry name" value="D-ALANYL-D-ALANINE-CARBOXYPEPTIDASE/ENDOPEPTIDASE AMPH"/>
    <property type="match status" value="1"/>
</dbReference>
<dbReference type="SUPFAM" id="SSF56601">
    <property type="entry name" value="beta-lactamase/transpeptidase-like"/>
    <property type="match status" value="1"/>
</dbReference>
<dbReference type="RefSeq" id="WP_132879149.1">
    <property type="nucleotide sequence ID" value="NZ_SLXQ01000012.1"/>
</dbReference>
<organism evidence="3 4">
    <name type="scientific">Tamaricihabitans halophyticus</name>
    <dbReference type="NCBI Taxonomy" id="1262583"/>
    <lineage>
        <taxon>Bacteria</taxon>
        <taxon>Bacillati</taxon>
        <taxon>Actinomycetota</taxon>
        <taxon>Actinomycetes</taxon>
        <taxon>Pseudonocardiales</taxon>
        <taxon>Pseudonocardiaceae</taxon>
        <taxon>Tamaricihabitans</taxon>
    </lineage>
</organism>
<dbReference type="Gene3D" id="3.40.710.10">
    <property type="entry name" value="DD-peptidase/beta-lactamase superfamily"/>
    <property type="match status" value="1"/>
</dbReference>
<keyword evidence="4" id="KW-1185">Reference proteome</keyword>
<feature type="chain" id="PRO_5039700885" evidence="1">
    <location>
        <begin position="21"/>
        <end position="373"/>
    </location>
</feature>
<evidence type="ECO:0000259" key="2">
    <source>
        <dbReference type="Pfam" id="PF00144"/>
    </source>
</evidence>
<feature type="signal peptide" evidence="1">
    <location>
        <begin position="1"/>
        <end position="20"/>
    </location>
</feature>
<comment type="caution">
    <text evidence="3">The sequence shown here is derived from an EMBL/GenBank/DDBJ whole genome shotgun (WGS) entry which is preliminary data.</text>
</comment>
<dbReference type="InterPro" id="IPR012338">
    <property type="entry name" value="Beta-lactam/transpept-like"/>
</dbReference>
<gene>
    <name evidence="3" type="ORF">EV191_11210</name>
</gene>
<dbReference type="AlphaFoldDB" id="A0A4V2SSK2"/>
<dbReference type="Proteomes" id="UP000294911">
    <property type="component" value="Unassembled WGS sequence"/>
</dbReference>
<keyword evidence="3" id="KW-0645">Protease</keyword>
<dbReference type="InterPro" id="IPR050491">
    <property type="entry name" value="AmpC-like"/>
</dbReference>
<dbReference type="OrthoDB" id="503788at2"/>
<protein>
    <submittedName>
        <fullName evidence="3">D-alanyl-D-alanine carboxypeptidase</fullName>
    </submittedName>
</protein>
<evidence type="ECO:0000313" key="4">
    <source>
        <dbReference type="Proteomes" id="UP000294911"/>
    </source>
</evidence>
<keyword evidence="3" id="KW-0121">Carboxypeptidase</keyword>
<keyword evidence="1" id="KW-0732">Signal</keyword>
<accession>A0A4V2SSK2</accession>
<name>A0A4V2SSK2_9PSEU</name>
<feature type="domain" description="Beta-lactamase-related" evidence="2">
    <location>
        <begin position="40"/>
        <end position="353"/>
    </location>
</feature>
<sequence>MAVRRLVACAVAVTVGFGFASAGIASTAVAEQGTDRGETQRIIDGFVADGVPGAMVYAGNESGTWTVRSGTAKLGTERPIRPSDRVRVGSNTKMFVAAVVLQLVDEGKLRLDAPIEEYLPGLVQGNGYDGNKITLRQLLQHTSGMGNYTDDTLYDPEAQQREWQPEELVRIGLSYPPSFDPGTKWEYSNTGYILLGMAVEAVSGKEIGAQITDRLLRPYGLTQSNYPESGDKKIRGPHARGYDAFPGRGVEDMTEQLEPSVAGAAGALISTGPDLIRFVEALLDGEVVSPELLAQMRDTVPATDFRYGLGLQEFALSCGGSAWGHSGGIPGYFTFTTVTDDGRTAFLVANGRRADGTRVPSLEAADSALCAQQ</sequence>
<dbReference type="EMBL" id="SLXQ01000012">
    <property type="protein sequence ID" value="TCP47216.1"/>
    <property type="molecule type" value="Genomic_DNA"/>
</dbReference>
<dbReference type="InterPro" id="IPR001466">
    <property type="entry name" value="Beta-lactam-related"/>
</dbReference>